<keyword evidence="1" id="KW-0175">Coiled coil</keyword>
<evidence type="ECO:0000256" key="1">
    <source>
        <dbReference type="SAM" id="Coils"/>
    </source>
</evidence>
<evidence type="ECO:0000313" key="3">
    <source>
        <dbReference type="EMBL" id="KAJ3980872.1"/>
    </source>
</evidence>
<evidence type="ECO:0000256" key="2">
    <source>
        <dbReference type="SAM" id="MobiDB-lite"/>
    </source>
</evidence>
<reference evidence="3" key="1">
    <citation type="submission" date="2022-08" db="EMBL/GenBank/DDBJ databases">
        <authorList>
            <consortium name="DOE Joint Genome Institute"/>
            <person name="Min B."/>
            <person name="Riley R."/>
            <person name="Sierra-Patev S."/>
            <person name="Naranjo-Ortiz M."/>
            <person name="Looney B."/>
            <person name="Konkel Z."/>
            <person name="Slot J.C."/>
            <person name="Sakamoto Y."/>
            <person name="Steenwyk J.L."/>
            <person name="Rokas A."/>
            <person name="Carro J."/>
            <person name="Camarero S."/>
            <person name="Ferreira P."/>
            <person name="Molpeceres G."/>
            <person name="Ruiz-Duenas F.J."/>
            <person name="Serrano A."/>
            <person name="Henrissat B."/>
            <person name="Drula E."/>
            <person name="Hughes K.W."/>
            <person name="Mata J.L."/>
            <person name="Ishikawa N.K."/>
            <person name="Vargas-Isla R."/>
            <person name="Ushijima S."/>
            <person name="Smith C.A."/>
            <person name="Ahrendt S."/>
            <person name="Andreopoulos W."/>
            <person name="He G."/>
            <person name="Labutti K."/>
            <person name="Lipzen A."/>
            <person name="Ng V."/>
            <person name="Sandor L."/>
            <person name="Barry K."/>
            <person name="Martinez A.T."/>
            <person name="Xiao Y."/>
            <person name="Gibbons J.G."/>
            <person name="Terashima K."/>
            <person name="Hibbett D.S."/>
            <person name="Grigoriev I.V."/>
        </authorList>
    </citation>
    <scope>NUCLEOTIDE SEQUENCE</scope>
    <source>
        <strain evidence="3">TFB7829</strain>
    </source>
</reference>
<name>A0AA38UNH1_9AGAR</name>
<feature type="region of interest" description="Disordered" evidence="2">
    <location>
        <begin position="267"/>
        <end position="299"/>
    </location>
</feature>
<dbReference type="EMBL" id="MU802151">
    <property type="protein sequence ID" value="KAJ3980872.1"/>
    <property type="molecule type" value="Genomic_DNA"/>
</dbReference>
<evidence type="ECO:0000313" key="4">
    <source>
        <dbReference type="Proteomes" id="UP001163850"/>
    </source>
</evidence>
<feature type="compositionally biased region" description="Polar residues" evidence="2">
    <location>
        <begin position="288"/>
        <end position="299"/>
    </location>
</feature>
<dbReference type="Proteomes" id="UP001163850">
    <property type="component" value="Unassembled WGS sequence"/>
</dbReference>
<proteinExistence type="predicted"/>
<comment type="caution">
    <text evidence="3">The sequence shown here is derived from an EMBL/GenBank/DDBJ whole genome shotgun (WGS) entry which is preliminary data.</text>
</comment>
<feature type="coiled-coil region" evidence="1">
    <location>
        <begin position="209"/>
        <end position="236"/>
    </location>
</feature>
<gene>
    <name evidence="3" type="ORF">F5890DRAFT_1539101</name>
</gene>
<dbReference type="AlphaFoldDB" id="A0AA38UNH1"/>
<protein>
    <submittedName>
        <fullName evidence="3">Uncharacterized protein</fullName>
    </submittedName>
</protein>
<accession>A0AA38UNH1</accession>
<sequence length="299" mass="33613">MATIPTVVDHVRAPARALQTSTDTFLRWHDAEVASALKGVAAANEQERLLRIDLQNQLRTSEQNLRACEKHLKLLQTSEQKVTRDLQKANADSTRVRQVETEVKTITDALAKIGIRLLKDTEEGEFVWLQLICDLEADVRWAQVQRQYFTEYEHRDDFYPNRLFHDSFGPLTSQRSFRERPLDAIAAIDALLDALNKHIAENYALSVRCDTVENEVAQLKTELEAKNSRIAELEVMVASHRGEESFSAGGVPKVTCIRPSQLMKDPNYSPYLSEASGSSPISTDPFASESSSNPSVPQM</sequence>
<organism evidence="3 4">
    <name type="scientific">Lentinula detonsa</name>
    <dbReference type="NCBI Taxonomy" id="2804962"/>
    <lineage>
        <taxon>Eukaryota</taxon>
        <taxon>Fungi</taxon>
        <taxon>Dikarya</taxon>
        <taxon>Basidiomycota</taxon>
        <taxon>Agaricomycotina</taxon>
        <taxon>Agaricomycetes</taxon>
        <taxon>Agaricomycetidae</taxon>
        <taxon>Agaricales</taxon>
        <taxon>Marasmiineae</taxon>
        <taxon>Omphalotaceae</taxon>
        <taxon>Lentinula</taxon>
    </lineage>
</organism>